<proteinExistence type="predicted"/>
<evidence type="ECO:0000256" key="1">
    <source>
        <dbReference type="SAM" id="MobiDB-lite"/>
    </source>
</evidence>
<dbReference type="OrthoDB" id="8420605at2"/>
<feature type="compositionally biased region" description="Gly residues" evidence="1">
    <location>
        <begin position="52"/>
        <end position="69"/>
    </location>
</feature>
<name>A0A2P7AUX4_9HYPH</name>
<evidence type="ECO:0000313" key="3">
    <source>
        <dbReference type="Proteomes" id="UP000241158"/>
    </source>
</evidence>
<dbReference type="AlphaFoldDB" id="A0A2P7AUX4"/>
<dbReference type="RefSeq" id="WP_106716430.1">
    <property type="nucleotide sequence ID" value="NZ_JACHXT010000001.1"/>
</dbReference>
<evidence type="ECO:0008006" key="4">
    <source>
        <dbReference type="Google" id="ProtNLM"/>
    </source>
</evidence>
<organism evidence="2 3">
    <name type="scientific">Phyllobacterium endophyticum</name>
    <dbReference type="NCBI Taxonomy" id="1149773"/>
    <lineage>
        <taxon>Bacteria</taxon>
        <taxon>Pseudomonadati</taxon>
        <taxon>Pseudomonadota</taxon>
        <taxon>Alphaproteobacteria</taxon>
        <taxon>Hyphomicrobiales</taxon>
        <taxon>Phyllobacteriaceae</taxon>
        <taxon>Phyllobacterium</taxon>
    </lineage>
</organism>
<keyword evidence="3" id="KW-1185">Reference proteome</keyword>
<protein>
    <recommendedName>
        <fullName evidence="4">Glycine-rich cell wall protein</fullName>
    </recommendedName>
</protein>
<comment type="caution">
    <text evidence="2">The sequence shown here is derived from an EMBL/GenBank/DDBJ whole genome shotgun (WGS) entry which is preliminary data.</text>
</comment>
<reference evidence="3" key="1">
    <citation type="submission" date="2017-11" db="EMBL/GenBank/DDBJ databases">
        <authorList>
            <person name="Kuznetsova I."/>
            <person name="Sazanova A."/>
            <person name="Chirak E."/>
            <person name="Safronova V."/>
            <person name="Willems A."/>
        </authorList>
    </citation>
    <scope>NUCLEOTIDE SEQUENCE [LARGE SCALE GENOMIC DNA]</scope>
    <source>
        <strain evidence="3">PEPV15</strain>
    </source>
</reference>
<dbReference type="Proteomes" id="UP000241158">
    <property type="component" value="Unassembled WGS sequence"/>
</dbReference>
<feature type="region of interest" description="Disordered" evidence="1">
    <location>
        <begin position="52"/>
        <end position="108"/>
    </location>
</feature>
<accession>A0A2P7AUX4</accession>
<gene>
    <name evidence="2" type="ORF">CU100_09955</name>
</gene>
<dbReference type="EMBL" id="PGGN01000002">
    <property type="protein sequence ID" value="PSH57987.1"/>
    <property type="molecule type" value="Genomic_DNA"/>
</dbReference>
<feature type="compositionally biased region" description="Gly residues" evidence="1">
    <location>
        <begin position="76"/>
        <end position="85"/>
    </location>
</feature>
<evidence type="ECO:0000313" key="2">
    <source>
        <dbReference type="EMBL" id="PSH57987.1"/>
    </source>
</evidence>
<sequence length="155" mass="15708">MVTTLARIRIIPALGNVTIVLGLVMAPINITFDGDVLRLQLQAALAKDNGGGNGGGNAGGNAGNGGGNSGSNSGSGNSGGKGANGKGANAGKKGNTGVVGQPGTLESRPIEVRHVNGMSERIKDGRYLMRDAKGRTIINRTATRSDETRLQSLTR</sequence>
<feature type="compositionally biased region" description="Low complexity" evidence="1">
    <location>
        <begin position="86"/>
        <end position="95"/>
    </location>
</feature>